<organism evidence="2 3">
    <name type="scientific">Desulfobaculum xiamenense</name>
    <dbReference type="NCBI Taxonomy" id="995050"/>
    <lineage>
        <taxon>Bacteria</taxon>
        <taxon>Pseudomonadati</taxon>
        <taxon>Thermodesulfobacteriota</taxon>
        <taxon>Desulfovibrionia</taxon>
        <taxon>Desulfovibrionales</taxon>
        <taxon>Desulfovibrionaceae</taxon>
        <taxon>Desulfobaculum</taxon>
    </lineage>
</organism>
<dbReference type="SUPFAM" id="SSF51735">
    <property type="entry name" value="NAD(P)-binding Rossmann-fold domains"/>
    <property type="match status" value="1"/>
</dbReference>
<evidence type="ECO:0000313" key="3">
    <source>
        <dbReference type="Proteomes" id="UP000580856"/>
    </source>
</evidence>
<dbReference type="Gene3D" id="3.40.50.720">
    <property type="entry name" value="NAD(P)-binding Rossmann-like Domain"/>
    <property type="match status" value="1"/>
</dbReference>
<protein>
    <submittedName>
        <fullName evidence="2">Uncharacterized protein YbjT (DUF2867 family)</fullName>
    </submittedName>
</protein>
<accession>A0A846QNJ8</accession>
<dbReference type="CDD" id="cd05245">
    <property type="entry name" value="SDR_a2"/>
    <property type="match status" value="1"/>
</dbReference>
<dbReference type="RefSeq" id="WP_167941132.1">
    <property type="nucleotide sequence ID" value="NZ_JAATJA010000002.1"/>
</dbReference>
<dbReference type="InterPro" id="IPR036291">
    <property type="entry name" value="NAD(P)-bd_dom_sf"/>
</dbReference>
<dbReference type="GO" id="GO:0044877">
    <property type="term" value="F:protein-containing complex binding"/>
    <property type="evidence" value="ECO:0007669"/>
    <property type="project" value="TreeGrafter"/>
</dbReference>
<dbReference type="PANTHER" id="PTHR12126">
    <property type="entry name" value="NADH-UBIQUINONE OXIDOREDUCTASE 39 KDA SUBUNIT-RELATED"/>
    <property type="match status" value="1"/>
</dbReference>
<comment type="caution">
    <text evidence="2">The sequence shown here is derived from an EMBL/GenBank/DDBJ whole genome shotgun (WGS) entry which is preliminary data.</text>
</comment>
<gene>
    <name evidence="2" type="ORF">GGQ74_001705</name>
</gene>
<reference evidence="2 3" key="1">
    <citation type="submission" date="2020-03" db="EMBL/GenBank/DDBJ databases">
        <title>Genomic Encyclopedia of Type Strains, Phase IV (KMG-IV): sequencing the most valuable type-strain genomes for metagenomic binning, comparative biology and taxonomic classification.</title>
        <authorList>
            <person name="Goeker M."/>
        </authorList>
    </citation>
    <scope>NUCLEOTIDE SEQUENCE [LARGE SCALE GENOMIC DNA]</scope>
    <source>
        <strain evidence="2 3">DSM 24233</strain>
    </source>
</reference>
<dbReference type="Pfam" id="PF13460">
    <property type="entry name" value="NAD_binding_10"/>
    <property type="match status" value="1"/>
</dbReference>
<dbReference type="PANTHER" id="PTHR12126:SF11">
    <property type="entry name" value="NADH DEHYDROGENASE [UBIQUINONE] 1 ALPHA SUBCOMPLEX SUBUNIT 9, MITOCHONDRIAL"/>
    <property type="match status" value="1"/>
</dbReference>
<sequence>MPSATHHSSPSPSARRVAVIGASGYVGGRLVPLLLDAGHTVRAVVRSPRKLSCRPWSTHPRLETAAADVRDLESLTAALADVEVAYYLVHSMRPGQRNFARADHEAARVMAEAAARCGVSRIIYLGGLGDEDDPTLSRHLRSRMETGRVLAEGPVPVTCLRAAMILGSGSASFEIMRYLVDRLPVMVTPRWVRTKCQPIAISDVLGYLVGCLDVPQTAGRTFDIGGPDILNYEEIFALYAEEAGLRRRTVVPVPVFTPALSSWWIHLVTPVPASLARPLAEGLRNEVVCRENDIRALVPRELLSVREAIRRALDRVRQGNVETCWADAGETRPPEWLACGDAPYAGGTVFECNHRVALGCAPAEVWRTVRGIGGAHGWYHADVLWWLRGLADRLIGGVGLRRGRRDPDDLHPGDALDFWRVLVVEPERRLQLLAEMKLPGEAILQFSLTPLPDGGTELSQIARFLPRGLWGMAYWYALAPVHGWLFKGMLRGMARATACPLRGDVTAFEHSGDMCILPSEPTPPQRGTES</sequence>
<evidence type="ECO:0000259" key="1">
    <source>
        <dbReference type="Pfam" id="PF13460"/>
    </source>
</evidence>
<dbReference type="AlphaFoldDB" id="A0A846QNJ8"/>
<evidence type="ECO:0000313" key="2">
    <source>
        <dbReference type="EMBL" id="NJB68032.1"/>
    </source>
</evidence>
<name>A0A846QNJ8_9BACT</name>
<feature type="domain" description="NAD(P)-binding" evidence="1">
    <location>
        <begin position="21"/>
        <end position="135"/>
    </location>
</feature>
<dbReference type="SUPFAM" id="SSF55961">
    <property type="entry name" value="Bet v1-like"/>
    <property type="match status" value="1"/>
</dbReference>
<dbReference type="InterPro" id="IPR016040">
    <property type="entry name" value="NAD(P)-bd_dom"/>
</dbReference>
<dbReference type="EMBL" id="JAATJA010000002">
    <property type="protein sequence ID" value="NJB68032.1"/>
    <property type="molecule type" value="Genomic_DNA"/>
</dbReference>
<keyword evidence="3" id="KW-1185">Reference proteome</keyword>
<dbReference type="InterPro" id="IPR021295">
    <property type="entry name" value="DUF2867"/>
</dbReference>
<dbReference type="Proteomes" id="UP000580856">
    <property type="component" value="Unassembled WGS sequence"/>
</dbReference>
<dbReference type="Pfam" id="PF11066">
    <property type="entry name" value="DUF2867"/>
    <property type="match status" value="1"/>
</dbReference>
<dbReference type="InterPro" id="IPR051207">
    <property type="entry name" value="ComplexI_NDUFA9_subunit"/>
</dbReference>
<proteinExistence type="predicted"/>